<dbReference type="HOGENOM" id="CLU_2558440_0_0_1"/>
<protein>
    <submittedName>
        <fullName evidence="2">Uncharacterized protein</fullName>
    </submittedName>
</protein>
<dbReference type="EMBL" id="KL142396">
    <property type="protein sequence ID" value="KDR70683.1"/>
    <property type="molecule type" value="Genomic_DNA"/>
</dbReference>
<dbReference type="AlphaFoldDB" id="A0A067SV78"/>
<keyword evidence="3" id="KW-1185">Reference proteome</keyword>
<sequence length="82" mass="9008">MTKLIGKTKLGGPAHNHVDLANASRTSCSARVSSRRQADTTVELAIIKRVRKARRRIHLKVVAVVASVINTWLQKKTSTPAH</sequence>
<name>A0A067SV78_GALM3</name>
<keyword evidence="1" id="KW-0472">Membrane</keyword>
<evidence type="ECO:0000313" key="2">
    <source>
        <dbReference type="EMBL" id="KDR70683.1"/>
    </source>
</evidence>
<dbReference type="Proteomes" id="UP000027222">
    <property type="component" value="Unassembled WGS sequence"/>
</dbReference>
<proteinExistence type="predicted"/>
<organism evidence="2 3">
    <name type="scientific">Galerina marginata (strain CBS 339.88)</name>
    <dbReference type="NCBI Taxonomy" id="685588"/>
    <lineage>
        <taxon>Eukaryota</taxon>
        <taxon>Fungi</taxon>
        <taxon>Dikarya</taxon>
        <taxon>Basidiomycota</taxon>
        <taxon>Agaricomycotina</taxon>
        <taxon>Agaricomycetes</taxon>
        <taxon>Agaricomycetidae</taxon>
        <taxon>Agaricales</taxon>
        <taxon>Agaricineae</taxon>
        <taxon>Strophariaceae</taxon>
        <taxon>Galerina</taxon>
    </lineage>
</organism>
<evidence type="ECO:0000313" key="3">
    <source>
        <dbReference type="Proteomes" id="UP000027222"/>
    </source>
</evidence>
<gene>
    <name evidence="2" type="ORF">GALMADRAFT_881040</name>
</gene>
<keyword evidence="1" id="KW-1133">Transmembrane helix</keyword>
<reference evidence="3" key="1">
    <citation type="journal article" date="2014" name="Proc. Natl. Acad. Sci. U.S.A.">
        <title>Extensive sampling of basidiomycete genomes demonstrates inadequacy of the white-rot/brown-rot paradigm for wood decay fungi.</title>
        <authorList>
            <person name="Riley R."/>
            <person name="Salamov A.A."/>
            <person name="Brown D.W."/>
            <person name="Nagy L.G."/>
            <person name="Floudas D."/>
            <person name="Held B.W."/>
            <person name="Levasseur A."/>
            <person name="Lombard V."/>
            <person name="Morin E."/>
            <person name="Otillar R."/>
            <person name="Lindquist E.A."/>
            <person name="Sun H."/>
            <person name="LaButti K.M."/>
            <person name="Schmutz J."/>
            <person name="Jabbour D."/>
            <person name="Luo H."/>
            <person name="Baker S.E."/>
            <person name="Pisabarro A.G."/>
            <person name="Walton J.D."/>
            <person name="Blanchette R.A."/>
            <person name="Henrissat B."/>
            <person name="Martin F."/>
            <person name="Cullen D."/>
            <person name="Hibbett D.S."/>
            <person name="Grigoriev I.V."/>
        </authorList>
    </citation>
    <scope>NUCLEOTIDE SEQUENCE [LARGE SCALE GENOMIC DNA]</scope>
    <source>
        <strain evidence="3">CBS 339.88</strain>
    </source>
</reference>
<accession>A0A067SV78</accession>
<evidence type="ECO:0000256" key="1">
    <source>
        <dbReference type="SAM" id="Phobius"/>
    </source>
</evidence>
<keyword evidence="1" id="KW-0812">Transmembrane</keyword>
<feature type="transmembrane region" description="Helical" evidence="1">
    <location>
        <begin position="57"/>
        <end position="73"/>
    </location>
</feature>